<dbReference type="InterPro" id="IPR007844">
    <property type="entry name" value="AsmA"/>
</dbReference>
<sequence>MRLLIKSIVYLLLGITALLVAAGVYLTQFFDANSYKSLIIEQADKAGVPLELNGDLKVTVFPWLGANINGVKVLHPITKNSQQPFAALNTLSVQLKVLPLLKGEIAVDRVILDGLSAAIEIDKNGVGNWQVFIPKADSTTSNSAPADAKTDTTQASAAQAPLLLAVAGIDITNTKLSFVDHQQNLSATIKQFELHSSDIALGKSFPLNIKADIETKNPDLNTQIDLSSLVFADLGKQLYQLTNIQLNVAAKTPLIGSQTVNVSLKTNVKADMNSQQINISQLAFQLRNLALEAKNLPEVQANLDMALANADLNLKSQAYKADNLSLKLFARTPLLGPDPVNVDLSTSATAMLNSGDVQISTLKLNVQNAHYVQQGGLDVLANLDLNSAASLNLKQQTYDLSKLLVKGDIKTDLLGANALPFQLNSSASANLKQQTAELKPTQLSLDNITITLQALASQLDKQPEVNAAIKIDEFSPRDWLNRLKIALPEMADSSTLGSLSLISRVSLAGDNAKIYDLSLKADQTTVTGQAGINLKSQAMFAAFDIDSLNADRYLPTPVEATDTKEAEKPAPTEETDLIPVELLKPIQAKAQINVGQLTIKKHLISDIKLDLDANKGLISLHAADAALYEGTVKNQAKLDLNQTPIQIQFSHQTKGLSIYPLLQTAAEIDKVRGATYLNANFKTQTNRLSTIMANLNGAARFDVQNGAFIGTNLSKELCSALSGDAKNTIWSADTEFSSLKGDINFVNGVGNNKNMTVAIPGILTTGFGEVDLPKSNFKYNLGAQITDASNTVCTVKDRFEAVRWPVACSGHYGEPFAISCGLDYKAIGGTIAGMAKAEATAAFNAEKARLQAEAEARLAAEKAALNQRIADEKAAAKKQVEDAARKKLEDAVKKLF</sequence>
<proteinExistence type="predicted"/>
<evidence type="ECO:0000313" key="3">
    <source>
        <dbReference type="EMBL" id="OPX55779.1"/>
    </source>
</evidence>
<keyword evidence="4" id="KW-1185">Reference proteome</keyword>
<gene>
    <name evidence="3" type="ORF">BTE48_07800</name>
</gene>
<evidence type="ECO:0000313" key="4">
    <source>
        <dbReference type="Proteomes" id="UP000191418"/>
    </source>
</evidence>
<dbReference type="OrthoDB" id="9766390at2"/>
<dbReference type="RefSeq" id="WP_078744761.1">
    <property type="nucleotide sequence ID" value="NZ_FUXG01000006.1"/>
</dbReference>
<dbReference type="PANTHER" id="PTHR30441:SF4">
    <property type="entry name" value="PROTEIN ASMA"/>
    <property type="match status" value="1"/>
</dbReference>
<keyword evidence="1" id="KW-0175">Coiled coil</keyword>
<dbReference type="STRING" id="64969.SAMN02745127_01132"/>
<dbReference type="GO" id="GO:0005886">
    <property type="term" value="C:plasma membrane"/>
    <property type="evidence" value="ECO:0007669"/>
    <property type="project" value="TreeGrafter"/>
</dbReference>
<organism evidence="3 4">
    <name type="scientific">Oceanospirillum multiglobuliferum</name>
    <dbReference type="NCBI Taxonomy" id="64969"/>
    <lineage>
        <taxon>Bacteria</taxon>
        <taxon>Pseudomonadati</taxon>
        <taxon>Pseudomonadota</taxon>
        <taxon>Gammaproteobacteria</taxon>
        <taxon>Oceanospirillales</taxon>
        <taxon>Oceanospirillaceae</taxon>
        <taxon>Oceanospirillum</taxon>
    </lineage>
</organism>
<dbReference type="InterPro" id="IPR052894">
    <property type="entry name" value="AsmA-related"/>
</dbReference>
<accession>A0A1T4NJL8</accession>
<dbReference type="EMBL" id="MTSM01000007">
    <property type="protein sequence ID" value="OPX55779.1"/>
    <property type="molecule type" value="Genomic_DNA"/>
</dbReference>
<dbReference type="AlphaFoldDB" id="A0A1T4NJL8"/>
<evidence type="ECO:0000259" key="2">
    <source>
        <dbReference type="Pfam" id="PF05170"/>
    </source>
</evidence>
<reference evidence="3 4" key="1">
    <citation type="submission" date="2017-01" db="EMBL/GenBank/DDBJ databases">
        <title>Genome Sequencing of a Marine Spirillum, Oceanospirillum multiglobuliferum ATCC 33336, from Japan.</title>
        <authorList>
            <person name="Carney J.G."/>
            <person name="Trachtenberg A.M."/>
            <person name="Rheaume B.A."/>
            <person name="Linnane J.D."/>
            <person name="Pitts N.L."/>
            <person name="Mykles D.L."/>
            <person name="Maclea K.S."/>
        </authorList>
    </citation>
    <scope>NUCLEOTIDE SEQUENCE [LARGE SCALE GENOMIC DNA]</scope>
    <source>
        <strain evidence="3 4">ATCC 33336</strain>
    </source>
</reference>
<dbReference type="Pfam" id="PF05170">
    <property type="entry name" value="AsmA"/>
    <property type="match status" value="1"/>
</dbReference>
<dbReference type="PANTHER" id="PTHR30441">
    <property type="entry name" value="DUF748 DOMAIN-CONTAINING PROTEIN"/>
    <property type="match status" value="1"/>
</dbReference>
<evidence type="ECO:0000256" key="1">
    <source>
        <dbReference type="SAM" id="Coils"/>
    </source>
</evidence>
<feature type="domain" description="AsmA" evidence="2">
    <location>
        <begin position="274"/>
        <end position="753"/>
    </location>
</feature>
<dbReference type="Proteomes" id="UP000191418">
    <property type="component" value="Unassembled WGS sequence"/>
</dbReference>
<dbReference type="GO" id="GO:0090313">
    <property type="term" value="P:regulation of protein targeting to membrane"/>
    <property type="evidence" value="ECO:0007669"/>
    <property type="project" value="TreeGrafter"/>
</dbReference>
<name>A0A1T4NJL8_9GAMM</name>
<protein>
    <recommendedName>
        <fullName evidence="2">AsmA domain-containing protein</fullName>
    </recommendedName>
</protein>
<comment type="caution">
    <text evidence="3">The sequence shown here is derived from an EMBL/GenBank/DDBJ whole genome shotgun (WGS) entry which is preliminary data.</text>
</comment>
<feature type="coiled-coil region" evidence="1">
    <location>
        <begin position="855"/>
        <end position="886"/>
    </location>
</feature>